<dbReference type="RefSeq" id="WP_126779197.1">
    <property type="nucleotide sequence ID" value="NZ_PIQC01000001.1"/>
</dbReference>
<accession>A0A432Z4X7</accession>
<dbReference type="Proteomes" id="UP000288058">
    <property type="component" value="Unassembled WGS sequence"/>
</dbReference>
<dbReference type="Pfam" id="PF11739">
    <property type="entry name" value="YdbH-like"/>
    <property type="match status" value="1"/>
</dbReference>
<evidence type="ECO:0000313" key="1">
    <source>
        <dbReference type="EMBL" id="RUO72952.1"/>
    </source>
</evidence>
<dbReference type="AlphaFoldDB" id="A0A432Z4X7"/>
<dbReference type="InterPro" id="IPR021730">
    <property type="entry name" value="YdbH"/>
</dbReference>
<reference evidence="2" key="1">
    <citation type="journal article" date="2018" name="Front. Microbiol.">
        <title>Genome-Based Analysis Reveals the Taxonomy and Diversity of the Family Idiomarinaceae.</title>
        <authorList>
            <person name="Liu Y."/>
            <person name="Lai Q."/>
            <person name="Shao Z."/>
        </authorList>
    </citation>
    <scope>NUCLEOTIDE SEQUENCE [LARGE SCALE GENOMIC DNA]</scope>
    <source>
        <strain evidence="2">R22</strain>
    </source>
</reference>
<dbReference type="OrthoDB" id="9759996at2"/>
<gene>
    <name evidence="1" type="ORF">CWI78_00480</name>
</gene>
<sequence>MKLWRILLVILLIAFAVGLLSYAYLNQQLKSLGIISWNIEFERLTVSHIVIKRLEVTIDSLPQSSAKKTTTALKLAQILSIEVPTLMPERIDIKSLHIKGTLLPDEISATLKLFTQDKLRLQVESDEPITSYLEVIRSDSSIELKAQYDSNVLQAEYDYHSGQLKADASYLLAAQQFSRRVSTEKINVNARLRGNLSPDIELKSIESVTSALSGQLLLSVNEDAQIKVMGHSTTASGQFQLNLNHGVIDSYTLELAGETGNLKSKKISELPVQLESITWQLRSNDQLRLPFLNVQQAVNKAHWPVSVKAVAKGKKNENLNLSAKLSVEQKQWQFSSVELGHLSLQANNIELPVTEQALIINKLTAKLSGSFSSNAAKLQSIEPTHIEFSHLNNDATADIDFSNFYYPYSEFSNIAVEFGLNIHTDALKFEQFPQIKATFNSEFQYQDQELFGNGELLLGEHIRLQHHSEITPKQLKSQIKIHDVDWKQTPQLDALLKQFAPQFVISKATVSGQTNVSYLWADDHWQLDDGQVEIRQSDWVADTLSAVDSHLEFKFSANNEQLNISHAQLHISSLQQGFAFGPVNAEFDLQLPFQHPRQSTLDLTSHTIKGLGGSISIPNQRYSLAGNFALPVVFERISLGELMRQYPSNKISIDGDVSGTIPVHWDSKQFTVEQGYLGALSPGGHLQVDSSALVSAAGNNPSLKTLAGVLSNFYYQQLSTVVDYDQNGKLYLAVQLKGSNPEVENGRPVELNVNLEEDLPALMKGLTLSNSLNEAIRKRVQQKIN</sequence>
<dbReference type="EMBL" id="PIQC01000001">
    <property type="protein sequence ID" value="RUO72952.1"/>
    <property type="molecule type" value="Genomic_DNA"/>
</dbReference>
<proteinExistence type="predicted"/>
<evidence type="ECO:0000313" key="2">
    <source>
        <dbReference type="Proteomes" id="UP000288058"/>
    </source>
</evidence>
<name>A0A432Z4X7_9GAMM</name>
<organism evidence="1 2">
    <name type="scientific">Idiomarina ramblicola</name>
    <dbReference type="NCBI Taxonomy" id="263724"/>
    <lineage>
        <taxon>Bacteria</taxon>
        <taxon>Pseudomonadati</taxon>
        <taxon>Pseudomonadota</taxon>
        <taxon>Gammaproteobacteria</taxon>
        <taxon>Alteromonadales</taxon>
        <taxon>Idiomarinaceae</taxon>
        <taxon>Idiomarina</taxon>
    </lineage>
</organism>
<protein>
    <submittedName>
        <fullName evidence="1">Uncharacterized protein</fullName>
    </submittedName>
</protein>
<keyword evidence="2" id="KW-1185">Reference proteome</keyword>
<comment type="caution">
    <text evidence="1">The sequence shown here is derived from an EMBL/GenBank/DDBJ whole genome shotgun (WGS) entry which is preliminary data.</text>
</comment>